<accession>A0A6J6CL06</accession>
<organism evidence="2">
    <name type="scientific">freshwater metagenome</name>
    <dbReference type="NCBI Taxonomy" id="449393"/>
    <lineage>
        <taxon>unclassified sequences</taxon>
        <taxon>metagenomes</taxon>
        <taxon>ecological metagenomes</taxon>
    </lineage>
</organism>
<dbReference type="EMBL" id="CAEZTD010000004">
    <property type="protein sequence ID" value="CAB4551805.1"/>
    <property type="molecule type" value="Genomic_DNA"/>
</dbReference>
<protein>
    <submittedName>
        <fullName evidence="2">Unannotated protein</fullName>
    </submittedName>
</protein>
<gene>
    <name evidence="2" type="ORF">UFOPK1591_00090</name>
</gene>
<feature type="transmembrane region" description="Helical" evidence="1">
    <location>
        <begin position="330"/>
        <end position="349"/>
    </location>
</feature>
<feature type="transmembrane region" description="Helical" evidence="1">
    <location>
        <begin position="182"/>
        <end position="208"/>
    </location>
</feature>
<dbReference type="Pfam" id="PF07690">
    <property type="entry name" value="MFS_1"/>
    <property type="match status" value="1"/>
</dbReference>
<feature type="transmembrane region" description="Helical" evidence="1">
    <location>
        <begin position="299"/>
        <end position="318"/>
    </location>
</feature>
<evidence type="ECO:0000313" key="2">
    <source>
        <dbReference type="EMBL" id="CAB4551805.1"/>
    </source>
</evidence>
<feature type="transmembrane region" description="Helical" evidence="1">
    <location>
        <begin position="139"/>
        <end position="161"/>
    </location>
</feature>
<dbReference type="SUPFAM" id="SSF103473">
    <property type="entry name" value="MFS general substrate transporter"/>
    <property type="match status" value="1"/>
</dbReference>
<feature type="transmembrane region" description="Helical" evidence="1">
    <location>
        <begin position="14"/>
        <end position="34"/>
    </location>
</feature>
<feature type="transmembrane region" description="Helical" evidence="1">
    <location>
        <begin position="262"/>
        <end position="287"/>
    </location>
</feature>
<keyword evidence="1" id="KW-0472">Membrane</keyword>
<sequence>MLAIAYLVFVEQNYGSYTIAGLAIGAASIGQAVAGPFTSRLLGRFGIRPVVTISVIVVCATNAYIAFAVPPVWLLLPLMVIEGLSTPPIQPAVRTIYPKMVPASKLTALFSLDAAAQELIWIGGPVLAAVLAIQVSPVVAILASVAFFFVGGLWFVTSPIVGRVAIPRSRRRIGYVLKNSTVLMTTFVGLLLVAAFGAVEAGIVSIYGDGSPNAGIVLAVFSVSSLIGGLVIGHRPLGRLSLALRMTIVAIGMIVVPLSLDFWWLCGVLFFAGLGVAPALAALFTAVSATVKFSDTAEAFGWMGTGQLIGVAGGSAIAGICIDNFGSQSALLVAGLFAVAGAIASYVGYRWMPDLKHGNVSPIPDTDSVDVVS</sequence>
<dbReference type="AlphaFoldDB" id="A0A6J6CL06"/>
<name>A0A6J6CL06_9ZZZZ</name>
<keyword evidence="1" id="KW-0812">Transmembrane</keyword>
<feature type="transmembrane region" description="Helical" evidence="1">
    <location>
        <begin position="214"/>
        <end position="233"/>
    </location>
</feature>
<dbReference type="PANTHER" id="PTHR23542:SF1">
    <property type="entry name" value="MAJOR FACILITATOR SUPERFAMILY (MFS) PROFILE DOMAIN-CONTAINING PROTEIN"/>
    <property type="match status" value="1"/>
</dbReference>
<feature type="transmembrane region" description="Helical" evidence="1">
    <location>
        <begin position="46"/>
        <end position="67"/>
    </location>
</feature>
<dbReference type="InterPro" id="IPR011701">
    <property type="entry name" value="MFS"/>
</dbReference>
<dbReference type="PANTHER" id="PTHR23542">
    <property type="match status" value="1"/>
</dbReference>
<keyword evidence="1" id="KW-1133">Transmembrane helix</keyword>
<dbReference type="GO" id="GO:0022857">
    <property type="term" value="F:transmembrane transporter activity"/>
    <property type="evidence" value="ECO:0007669"/>
    <property type="project" value="InterPro"/>
</dbReference>
<feature type="transmembrane region" description="Helical" evidence="1">
    <location>
        <begin position="240"/>
        <end position="256"/>
    </location>
</feature>
<dbReference type="InterPro" id="IPR036259">
    <property type="entry name" value="MFS_trans_sf"/>
</dbReference>
<reference evidence="2" key="1">
    <citation type="submission" date="2020-05" db="EMBL/GenBank/DDBJ databases">
        <authorList>
            <person name="Chiriac C."/>
            <person name="Salcher M."/>
            <person name="Ghai R."/>
            <person name="Kavagutti S V."/>
        </authorList>
    </citation>
    <scope>NUCLEOTIDE SEQUENCE</scope>
</reference>
<dbReference type="Gene3D" id="1.20.1250.20">
    <property type="entry name" value="MFS general substrate transporter like domains"/>
    <property type="match status" value="1"/>
</dbReference>
<proteinExistence type="predicted"/>
<evidence type="ECO:0000256" key="1">
    <source>
        <dbReference type="SAM" id="Phobius"/>
    </source>
</evidence>